<dbReference type="InParanoid" id="W3X3S5"/>
<dbReference type="KEGG" id="pfy:PFICI_07330"/>
<dbReference type="HOGENOM" id="CLU_1049773_0_0_1"/>
<sequence length="266" mass="30069">MSEQLQHTLWLWPEGMYPRRVTYWLMIKGLVAHTADVKAGMTTKTNLRISLIQLDMKKGFVYVDAEDPAPKGASTPCLRITNTTTNTTDYIHESSAILSYLEKTYSTCGPTLVPLDPLGSALVDDLVGAINLAICEGGTYLKHAVPQATMWSMLKNEDRSHAAALNGQAFMVKGLLKVQQWAEETLRTTGWLTPGITGPGVVDANLAAARRYLELTYEWDIFENKELGPLAKWYSRFRILPWWDELEERDDVHPREMMFGKECREV</sequence>
<evidence type="ECO:0008006" key="3">
    <source>
        <dbReference type="Google" id="ProtNLM"/>
    </source>
</evidence>
<gene>
    <name evidence="1" type="ORF">PFICI_07330</name>
</gene>
<dbReference type="EMBL" id="KI912113">
    <property type="protein sequence ID" value="ETS79801.1"/>
    <property type="molecule type" value="Genomic_DNA"/>
</dbReference>
<dbReference type="OMA" id="SIWIHET"/>
<dbReference type="Proteomes" id="UP000030651">
    <property type="component" value="Unassembled WGS sequence"/>
</dbReference>
<evidence type="ECO:0000313" key="1">
    <source>
        <dbReference type="EMBL" id="ETS79801.1"/>
    </source>
</evidence>
<dbReference type="eggNOG" id="ENOG502T1Z0">
    <property type="taxonomic scope" value="Eukaryota"/>
</dbReference>
<dbReference type="Gene3D" id="1.20.1050.10">
    <property type="match status" value="1"/>
</dbReference>
<dbReference type="STRING" id="1229662.W3X3S5"/>
<evidence type="ECO:0000313" key="2">
    <source>
        <dbReference type="Proteomes" id="UP000030651"/>
    </source>
</evidence>
<dbReference type="AlphaFoldDB" id="W3X3S5"/>
<organism evidence="1 2">
    <name type="scientific">Pestalotiopsis fici (strain W106-1 / CGMCC3.15140)</name>
    <dbReference type="NCBI Taxonomy" id="1229662"/>
    <lineage>
        <taxon>Eukaryota</taxon>
        <taxon>Fungi</taxon>
        <taxon>Dikarya</taxon>
        <taxon>Ascomycota</taxon>
        <taxon>Pezizomycotina</taxon>
        <taxon>Sordariomycetes</taxon>
        <taxon>Xylariomycetidae</taxon>
        <taxon>Amphisphaeriales</taxon>
        <taxon>Sporocadaceae</taxon>
        <taxon>Pestalotiopsis</taxon>
    </lineage>
</organism>
<accession>W3X3S5</accession>
<keyword evidence="2" id="KW-1185">Reference proteome</keyword>
<dbReference type="RefSeq" id="XP_007834102.1">
    <property type="nucleotide sequence ID" value="XM_007835911.1"/>
</dbReference>
<dbReference type="OrthoDB" id="3587182at2759"/>
<protein>
    <recommendedName>
        <fullName evidence="3">GST N-terminal domain-containing protein</fullName>
    </recommendedName>
</protein>
<reference evidence="2" key="1">
    <citation type="journal article" date="2015" name="BMC Genomics">
        <title>Genomic and transcriptomic analysis of the endophytic fungus Pestalotiopsis fici reveals its lifestyle and high potential for synthesis of natural products.</title>
        <authorList>
            <person name="Wang X."/>
            <person name="Zhang X."/>
            <person name="Liu L."/>
            <person name="Xiang M."/>
            <person name="Wang W."/>
            <person name="Sun X."/>
            <person name="Che Y."/>
            <person name="Guo L."/>
            <person name="Liu G."/>
            <person name="Guo L."/>
            <person name="Wang C."/>
            <person name="Yin W.B."/>
            <person name="Stadler M."/>
            <person name="Zhang X."/>
            <person name="Liu X."/>
        </authorList>
    </citation>
    <scope>NUCLEOTIDE SEQUENCE [LARGE SCALE GENOMIC DNA]</scope>
    <source>
        <strain evidence="2">W106-1 / CGMCC3.15140</strain>
    </source>
</reference>
<name>W3X3S5_PESFW</name>
<dbReference type="Gene3D" id="3.40.30.10">
    <property type="entry name" value="Glutaredoxin"/>
    <property type="match status" value="1"/>
</dbReference>
<proteinExistence type="predicted"/>
<dbReference type="GeneID" id="19272343"/>